<dbReference type="InterPro" id="IPR027806">
    <property type="entry name" value="HARBI1_dom"/>
</dbReference>
<dbReference type="Pfam" id="PF12776">
    <property type="entry name" value="Myb_DNA-bind_3"/>
    <property type="match status" value="1"/>
</dbReference>
<evidence type="ECO:0000256" key="2">
    <source>
        <dbReference type="ARBA" id="ARBA00022723"/>
    </source>
</evidence>
<dbReference type="AlphaFoldDB" id="A0A9N7RAB3"/>
<dbReference type="Pfam" id="PF13359">
    <property type="entry name" value="DDE_Tnp_4"/>
    <property type="match status" value="1"/>
</dbReference>
<dbReference type="PANTHER" id="PTHR46250:SF15">
    <property type="entry name" value="OS01G0523800 PROTEIN"/>
    <property type="match status" value="1"/>
</dbReference>
<evidence type="ECO:0000313" key="5">
    <source>
        <dbReference type="EMBL" id="CAA0822889.1"/>
    </source>
</evidence>
<feature type="domain" description="Myb/SANT-like" evidence="3">
    <location>
        <begin position="123"/>
        <end position="212"/>
    </location>
</feature>
<reference evidence="5" key="1">
    <citation type="submission" date="2019-12" db="EMBL/GenBank/DDBJ databases">
        <authorList>
            <person name="Scholes J."/>
        </authorList>
    </citation>
    <scope>NUCLEOTIDE SEQUENCE</scope>
</reference>
<dbReference type="PANTHER" id="PTHR46250">
    <property type="entry name" value="MYB/SANT-LIKE DNA-BINDING DOMAIN PROTEIN-RELATED"/>
    <property type="match status" value="1"/>
</dbReference>
<feature type="non-terminal residue" evidence="5">
    <location>
        <position position="221"/>
    </location>
</feature>
<protein>
    <recommendedName>
        <fullName evidence="7">Transposase</fullName>
    </recommendedName>
</protein>
<proteinExistence type="predicted"/>
<keyword evidence="6" id="KW-1185">Reference proteome</keyword>
<feature type="non-terminal residue" evidence="5">
    <location>
        <position position="1"/>
    </location>
</feature>
<comment type="cofactor">
    <cofactor evidence="1">
        <name>a divalent metal cation</name>
        <dbReference type="ChEBI" id="CHEBI:60240"/>
    </cofactor>
</comment>
<evidence type="ECO:0000256" key="1">
    <source>
        <dbReference type="ARBA" id="ARBA00001968"/>
    </source>
</evidence>
<evidence type="ECO:0000259" key="4">
    <source>
        <dbReference type="Pfam" id="PF13359"/>
    </source>
</evidence>
<evidence type="ECO:0008006" key="7">
    <source>
        <dbReference type="Google" id="ProtNLM"/>
    </source>
</evidence>
<organism evidence="5 6">
    <name type="scientific">Striga hermonthica</name>
    <name type="common">Purple witchweed</name>
    <name type="synonym">Buchnera hermonthica</name>
    <dbReference type="NCBI Taxonomy" id="68872"/>
    <lineage>
        <taxon>Eukaryota</taxon>
        <taxon>Viridiplantae</taxon>
        <taxon>Streptophyta</taxon>
        <taxon>Embryophyta</taxon>
        <taxon>Tracheophyta</taxon>
        <taxon>Spermatophyta</taxon>
        <taxon>Magnoliopsida</taxon>
        <taxon>eudicotyledons</taxon>
        <taxon>Gunneridae</taxon>
        <taxon>Pentapetalae</taxon>
        <taxon>asterids</taxon>
        <taxon>lamiids</taxon>
        <taxon>Lamiales</taxon>
        <taxon>Orobanchaceae</taxon>
        <taxon>Buchnereae</taxon>
        <taxon>Striga</taxon>
    </lineage>
</organism>
<comment type="caution">
    <text evidence="5">The sequence shown here is derived from an EMBL/GenBank/DDBJ whole genome shotgun (WGS) entry which is preliminary data.</text>
</comment>
<name>A0A9N7RAB3_STRHE</name>
<dbReference type="OrthoDB" id="1681765at2759"/>
<feature type="domain" description="DDE Tnp4" evidence="4">
    <location>
        <begin position="6"/>
        <end position="66"/>
    </location>
</feature>
<keyword evidence="2" id="KW-0479">Metal-binding</keyword>
<accession>A0A9N7RAB3</accession>
<gene>
    <name evidence="5" type="ORF">SHERM_20150</name>
</gene>
<dbReference type="EMBL" id="CACSLK010024344">
    <property type="protein sequence ID" value="CAA0822889.1"/>
    <property type="molecule type" value="Genomic_DNA"/>
</dbReference>
<dbReference type="Proteomes" id="UP001153555">
    <property type="component" value="Unassembled WGS sequence"/>
</dbReference>
<evidence type="ECO:0000313" key="6">
    <source>
        <dbReference type="Proteomes" id="UP001153555"/>
    </source>
</evidence>
<evidence type="ECO:0000259" key="3">
    <source>
        <dbReference type="Pfam" id="PF12776"/>
    </source>
</evidence>
<dbReference type="GO" id="GO:0046872">
    <property type="term" value="F:metal ion binding"/>
    <property type="evidence" value="ECO:0007669"/>
    <property type="project" value="UniProtKB-KW"/>
</dbReference>
<sequence length="221" mass="25168">GCLGALDGTYIDVRVPSTDKARYRNRKSSVCVNVLGVFYKNINFVYMLCGWEGSAADSRVLRDAVTRSHGLSVPNGEFIIIGIMMKPILSCNNIVCTGITMDYSFSHESGRASSSQTTRRRVWSPAEEQSLIDILKDMVNEEWRAENSFRQGYIFEIERRLKLKFPNCTIRADPYISSKIHVWRKNYVSALIKRTSGFGWNELTKTFSCDDPVRIAWLKAT</sequence>
<dbReference type="InterPro" id="IPR024752">
    <property type="entry name" value="Myb/SANT-like_dom"/>
</dbReference>